<keyword evidence="2" id="KW-1185">Reference proteome</keyword>
<dbReference type="AlphaFoldDB" id="A0A2Z7B544"/>
<organism evidence="1 2">
    <name type="scientific">Dorcoceras hygrometricum</name>
    <dbReference type="NCBI Taxonomy" id="472368"/>
    <lineage>
        <taxon>Eukaryota</taxon>
        <taxon>Viridiplantae</taxon>
        <taxon>Streptophyta</taxon>
        <taxon>Embryophyta</taxon>
        <taxon>Tracheophyta</taxon>
        <taxon>Spermatophyta</taxon>
        <taxon>Magnoliopsida</taxon>
        <taxon>eudicotyledons</taxon>
        <taxon>Gunneridae</taxon>
        <taxon>Pentapetalae</taxon>
        <taxon>asterids</taxon>
        <taxon>lamiids</taxon>
        <taxon>Lamiales</taxon>
        <taxon>Gesneriaceae</taxon>
        <taxon>Didymocarpoideae</taxon>
        <taxon>Trichosporeae</taxon>
        <taxon>Loxocarpinae</taxon>
        <taxon>Dorcoceras</taxon>
    </lineage>
</organism>
<dbReference type="Proteomes" id="UP000250235">
    <property type="component" value="Unassembled WGS sequence"/>
</dbReference>
<gene>
    <name evidence="1" type="ORF">F511_03767</name>
</gene>
<protein>
    <submittedName>
        <fullName evidence="1">Uncharacterized protein</fullName>
    </submittedName>
</protein>
<sequence>MWYPRTEHYSINLIYVIKGESNQKAHAKLGNLYRGLATSSGDALTPALSRGASNLRRHFKLGIPPDASYPTCWRILPRYVFPSLEDLDTIFVSFFREFEYDTTFLVYVTRSPKITEYLARPRS</sequence>
<proteinExistence type="predicted"/>
<evidence type="ECO:0000313" key="1">
    <source>
        <dbReference type="EMBL" id="KZV29482.1"/>
    </source>
</evidence>
<name>A0A2Z7B544_9LAMI</name>
<accession>A0A2Z7B544</accession>
<dbReference type="EMBL" id="KV009368">
    <property type="protein sequence ID" value="KZV29482.1"/>
    <property type="molecule type" value="Genomic_DNA"/>
</dbReference>
<evidence type="ECO:0000313" key="2">
    <source>
        <dbReference type="Proteomes" id="UP000250235"/>
    </source>
</evidence>
<reference evidence="1 2" key="1">
    <citation type="journal article" date="2015" name="Proc. Natl. Acad. Sci. U.S.A.">
        <title>The resurrection genome of Boea hygrometrica: A blueprint for survival of dehydration.</title>
        <authorList>
            <person name="Xiao L."/>
            <person name="Yang G."/>
            <person name="Zhang L."/>
            <person name="Yang X."/>
            <person name="Zhao S."/>
            <person name="Ji Z."/>
            <person name="Zhou Q."/>
            <person name="Hu M."/>
            <person name="Wang Y."/>
            <person name="Chen M."/>
            <person name="Xu Y."/>
            <person name="Jin H."/>
            <person name="Xiao X."/>
            <person name="Hu G."/>
            <person name="Bao F."/>
            <person name="Hu Y."/>
            <person name="Wan P."/>
            <person name="Li L."/>
            <person name="Deng X."/>
            <person name="Kuang T."/>
            <person name="Xiang C."/>
            <person name="Zhu J.K."/>
            <person name="Oliver M.J."/>
            <person name="He Y."/>
        </authorList>
    </citation>
    <scope>NUCLEOTIDE SEQUENCE [LARGE SCALE GENOMIC DNA]</scope>
    <source>
        <strain evidence="2">cv. XS01</strain>
    </source>
</reference>